<keyword evidence="1" id="KW-0812">Transmembrane</keyword>
<protein>
    <submittedName>
        <fullName evidence="2">Uncharacterized protein</fullName>
    </submittedName>
</protein>
<keyword evidence="3" id="KW-1185">Reference proteome</keyword>
<gene>
    <name evidence="2" type="ORF">CITCOLO1_LOCUS9472</name>
</gene>
<reference evidence="2 3" key="1">
    <citation type="submission" date="2024-03" db="EMBL/GenBank/DDBJ databases">
        <authorList>
            <person name="Gkanogiannis A."/>
            <person name="Becerra Lopez-Lavalle L."/>
        </authorList>
    </citation>
    <scope>NUCLEOTIDE SEQUENCE [LARGE SCALE GENOMIC DNA]</scope>
</reference>
<accession>A0ABP0YAS2</accession>
<name>A0ABP0YAS2_9ROSI</name>
<evidence type="ECO:0000313" key="3">
    <source>
        <dbReference type="Proteomes" id="UP001642487"/>
    </source>
</evidence>
<keyword evidence="1" id="KW-0472">Membrane</keyword>
<evidence type="ECO:0000313" key="2">
    <source>
        <dbReference type="EMBL" id="CAK9317567.1"/>
    </source>
</evidence>
<proteinExistence type="predicted"/>
<feature type="transmembrane region" description="Helical" evidence="1">
    <location>
        <begin position="32"/>
        <end position="53"/>
    </location>
</feature>
<organism evidence="2 3">
    <name type="scientific">Citrullus colocynthis</name>
    <name type="common">colocynth</name>
    <dbReference type="NCBI Taxonomy" id="252529"/>
    <lineage>
        <taxon>Eukaryota</taxon>
        <taxon>Viridiplantae</taxon>
        <taxon>Streptophyta</taxon>
        <taxon>Embryophyta</taxon>
        <taxon>Tracheophyta</taxon>
        <taxon>Spermatophyta</taxon>
        <taxon>Magnoliopsida</taxon>
        <taxon>eudicotyledons</taxon>
        <taxon>Gunneridae</taxon>
        <taxon>Pentapetalae</taxon>
        <taxon>rosids</taxon>
        <taxon>fabids</taxon>
        <taxon>Cucurbitales</taxon>
        <taxon>Cucurbitaceae</taxon>
        <taxon>Benincaseae</taxon>
        <taxon>Citrullus</taxon>
    </lineage>
</organism>
<feature type="transmembrane region" description="Helical" evidence="1">
    <location>
        <begin position="65"/>
        <end position="82"/>
    </location>
</feature>
<keyword evidence="1" id="KW-1133">Transmembrane helix</keyword>
<dbReference type="EMBL" id="OZ021737">
    <property type="protein sequence ID" value="CAK9317567.1"/>
    <property type="molecule type" value="Genomic_DNA"/>
</dbReference>
<dbReference type="Proteomes" id="UP001642487">
    <property type="component" value="Chromosome 3"/>
</dbReference>
<sequence length="202" mass="23418">MCDFSGLDVEVSFFSYSFIAETMEHSSHLCFFVIKMSQYFLFSWLIRICLVLVNAKAKFIYRIKFFMIIYFLKLISEFALTACIDHEKTVELSFFGPEFKLFYRCGNYWCFGGVNELKKLVRENILTDFFKNCNAGIAFTIWKHLSPPPPAPPFCRPLPPSLAADVDGFSYPTKLTDANILSREELKIVFPFSMNLQSELVH</sequence>
<evidence type="ECO:0000256" key="1">
    <source>
        <dbReference type="SAM" id="Phobius"/>
    </source>
</evidence>